<dbReference type="EMBL" id="JBBYHR010000005">
    <property type="protein sequence ID" value="MEL1244826.1"/>
    <property type="molecule type" value="Genomic_DNA"/>
</dbReference>
<keyword evidence="1" id="KW-0802">TPR repeat</keyword>
<keyword evidence="7" id="KW-1185">Reference proteome</keyword>
<keyword evidence="3" id="KW-0472">Membrane</keyword>
<dbReference type="InterPro" id="IPR011990">
    <property type="entry name" value="TPR-like_helical_dom_sf"/>
</dbReference>
<evidence type="ECO:0000256" key="3">
    <source>
        <dbReference type="SAM" id="Phobius"/>
    </source>
</evidence>
<comment type="caution">
    <text evidence="6">The sequence shown here is derived from an EMBL/GenBank/DDBJ whole genome shotgun (WGS) entry which is preliminary data.</text>
</comment>
<dbReference type="Pfam" id="PF06580">
    <property type="entry name" value="His_kinase"/>
    <property type="match status" value="1"/>
</dbReference>
<dbReference type="Gene3D" id="1.25.40.10">
    <property type="entry name" value="Tetratricopeptide repeat domain"/>
    <property type="match status" value="2"/>
</dbReference>
<sequence>MKRCLAICFLMSCLMLFVPQVSTAQADIIKTKFEAQADSLNQLGNRYLEKKEYPQAEAYYQKAIALSRKQKLDQNLGCSLFNLSVLYSRTANYETAIGLGEEAVKILEKYPPGLLLAKCYMTLEVCKKEHGQFLEAMGYADKAVEVLRKVKNDTLLEHALWRAGDLWNGWNTSRAIPMFKESLALAKKLQKYGDLDNIYSSLGFCYSDPFGGDPDFITAERYFLKALEAAEQYDPGDVDISRVYYAKICTTNKKYKEAEYHLKIVYADAKAARNNDMLSTAAFCLSEVYSAMEDFQRAYNYLREHEALEEKYYDTQKKSTAGNMAFNFKTERIKTQNKLLKQQRELQRAKQEQESFRKSVKIWISVLVAVFLVLVTVLLFRFFKKKNMLLSKKSNTLRQQLLLTQMSPHFITSSISSIQTLIREDKPDVAATYLSKFARLTRQILENSTGDYIALDEEIVMITNYLAVQQLLHPGSFSFTVDEDDIDSEAIYIPPMLTLPLITNAVKRAMESVVTERSVEVRFLMKDERLLFEVSNTGGPLEPGERKAILESGSVNITVERLANVYTGPEPVKLLNTSREGIITGVMAWFEIPYVRD</sequence>
<dbReference type="SMART" id="SM00028">
    <property type="entry name" value="TPR"/>
    <property type="match status" value="4"/>
</dbReference>
<dbReference type="PROSITE" id="PS50005">
    <property type="entry name" value="TPR"/>
    <property type="match status" value="1"/>
</dbReference>
<dbReference type="InterPro" id="IPR019734">
    <property type="entry name" value="TPR_rpt"/>
</dbReference>
<dbReference type="SUPFAM" id="SSF48452">
    <property type="entry name" value="TPR-like"/>
    <property type="match status" value="1"/>
</dbReference>
<feature type="coiled-coil region" evidence="2">
    <location>
        <begin position="332"/>
        <end position="359"/>
    </location>
</feature>
<evidence type="ECO:0000256" key="2">
    <source>
        <dbReference type="SAM" id="Coils"/>
    </source>
</evidence>
<evidence type="ECO:0000313" key="6">
    <source>
        <dbReference type="EMBL" id="MEL1244826.1"/>
    </source>
</evidence>
<evidence type="ECO:0000256" key="1">
    <source>
        <dbReference type="PROSITE-ProRule" id="PRU00339"/>
    </source>
</evidence>
<reference evidence="6 7" key="1">
    <citation type="submission" date="2024-04" db="EMBL/GenBank/DDBJ databases">
        <title>Flavobacterium sp. DGU11 16S ribosomal RNA gene Genome sequencing and assembly.</title>
        <authorList>
            <person name="Park S."/>
        </authorList>
    </citation>
    <scope>NUCLEOTIDE SEQUENCE [LARGE SCALE GENOMIC DNA]</scope>
    <source>
        <strain evidence="6 7">DGU11</strain>
    </source>
</reference>
<keyword evidence="3" id="KW-0812">Transmembrane</keyword>
<keyword evidence="3" id="KW-1133">Transmembrane helix</keyword>
<keyword evidence="2" id="KW-0175">Coiled coil</keyword>
<dbReference type="Pfam" id="PF13424">
    <property type="entry name" value="TPR_12"/>
    <property type="match status" value="1"/>
</dbReference>
<feature type="signal peptide" evidence="4">
    <location>
        <begin position="1"/>
        <end position="26"/>
    </location>
</feature>
<proteinExistence type="predicted"/>
<dbReference type="RefSeq" id="WP_341697141.1">
    <property type="nucleotide sequence ID" value="NZ_JBBYHR010000005.1"/>
</dbReference>
<evidence type="ECO:0000313" key="7">
    <source>
        <dbReference type="Proteomes" id="UP001464555"/>
    </source>
</evidence>
<gene>
    <name evidence="6" type="ORF">AAEO56_11180</name>
</gene>
<name>A0ABU9HXV2_9FLAO</name>
<feature type="chain" id="PRO_5046159865" evidence="4">
    <location>
        <begin position="27"/>
        <end position="597"/>
    </location>
</feature>
<evidence type="ECO:0000256" key="4">
    <source>
        <dbReference type="SAM" id="SignalP"/>
    </source>
</evidence>
<protein>
    <submittedName>
        <fullName evidence="6">Tetratricopeptide repeat protein</fullName>
    </submittedName>
</protein>
<dbReference type="Proteomes" id="UP001464555">
    <property type="component" value="Unassembled WGS sequence"/>
</dbReference>
<dbReference type="PANTHER" id="PTHR34220">
    <property type="entry name" value="SENSOR HISTIDINE KINASE YPDA"/>
    <property type="match status" value="1"/>
</dbReference>
<feature type="repeat" description="TPR" evidence="1">
    <location>
        <begin position="37"/>
        <end position="70"/>
    </location>
</feature>
<dbReference type="InterPro" id="IPR010559">
    <property type="entry name" value="Sig_transdc_His_kin_internal"/>
</dbReference>
<accession>A0ABU9HXV2</accession>
<dbReference type="PANTHER" id="PTHR34220:SF7">
    <property type="entry name" value="SENSOR HISTIDINE KINASE YPDA"/>
    <property type="match status" value="1"/>
</dbReference>
<feature type="domain" description="Signal transduction histidine kinase internal region" evidence="5">
    <location>
        <begin position="399"/>
        <end position="472"/>
    </location>
</feature>
<organism evidence="6 7">
    <name type="scientific">Flavobacterium arundinis</name>
    <dbReference type="NCBI Taxonomy" id="3139143"/>
    <lineage>
        <taxon>Bacteria</taxon>
        <taxon>Pseudomonadati</taxon>
        <taxon>Bacteroidota</taxon>
        <taxon>Flavobacteriia</taxon>
        <taxon>Flavobacteriales</taxon>
        <taxon>Flavobacteriaceae</taxon>
        <taxon>Flavobacterium</taxon>
    </lineage>
</organism>
<keyword evidence="4" id="KW-0732">Signal</keyword>
<evidence type="ECO:0000259" key="5">
    <source>
        <dbReference type="Pfam" id="PF06580"/>
    </source>
</evidence>
<feature type="transmembrane region" description="Helical" evidence="3">
    <location>
        <begin position="362"/>
        <end position="383"/>
    </location>
</feature>
<dbReference type="InterPro" id="IPR050640">
    <property type="entry name" value="Bact_2-comp_sensor_kinase"/>
</dbReference>